<name>A0A1R3GEE2_COCAP</name>
<comment type="caution">
    <text evidence="2">The sequence shown here is derived from an EMBL/GenBank/DDBJ whole genome shotgun (WGS) entry which is preliminary data.</text>
</comment>
<feature type="compositionally biased region" description="Basic and acidic residues" evidence="1">
    <location>
        <begin position="1"/>
        <end position="12"/>
    </location>
</feature>
<dbReference type="Gramene" id="OMO56452">
    <property type="protein sequence ID" value="OMO56452"/>
    <property type="gene ID" value="CCACVL1_26522"/>
</dbReference>
<sequence>MAPSQKKNELAKKFWNSMAGDPLGK</sequence>
<accession>A0A1R3GEE2</accession>
<dbReference type="AlphaFoldDB" id="A0A1R3GEE2"/>
<keyword evidence="3" id="KW-1185">Reference proteome</keyword>
<gene>
    <name evidence="2" type="ORF">CCACVL1_26522</name>
</gene>
<reference evidence="2 3" key="1">
    <citation type="submission" date="2013-09" db="EMBL/GenBank/DDBJ databases">
        <title>Corchorus capsularis genome sequencing.</title>
        <authorList>
            <person name="Alam M."/>
            <person name="Haque M.S."/>
            <person name="Islam M.S."/>
            <person name="Emdad E.M."/>
            <person name="Islam M.M."/>
            <person name="Ahmed B."/>
            <person name="Halim A."/>
            <person name="Hossen Q.M.M."/>
            <person name="Hossain M.Z."/>
            <person name="Ahmed R."/>
            <person name="Khan M.M."/>
            <person name="Islam R."/>
            <person name="Rashid M.M."/>
            <person name="Khan S.A."/>
            <person name="Rahman M.S."/>
            <person name="Alam M."/>
        </authorList>
    </citation>
    <scope>NUCLEOTIDE SEQUENCE [LARGE SCALE GENOMIC DNA]</scope>
    <source>
        <strain evidence="3">cv. CVL-1</strain>
        <tissue evidence="2">Whole seedling</tissue>
    </source>
</reference>
<organism evidence="2 3">
    <name type="scientific">Corchorus capsularis</name>
    <name type="common">Jute</name>
    <dbReference type="NCBI Taxonomy" id="210143"/>
    <lineage>
        <taxon>Eukaryota</taxon>
        <taxon>Viridiplantae</taxon>
        <taxon>Streptophyta</taxon>
        <taxon>Embryophyta</taxon>
        <taxon>Tracheophyta</taxon>
        <taxon>Spermatophyta</taxon>
        <taxon>Magnoliopsida</taxon>
        <taxon>eudicotyledons</taxon>
        <taxon>Gunneridae</taxon>
        <taxon>Pentapetalae</taxon>
        <taxon>rosids</taxon>
        <taxon>malvids</taxon>
        <taxon>Malvales</taxon>
        <taxon>Malvaceae</taxon>
        <taxon>Grewioideae</taxon>
        <taxon>Apeibeae</taxon>
        <taxon>Corchorus</taxon>
    </lineage>
</organism>
<evidence type="ECO:0000313" key="2">
    <source>
        <dbReference type="EMBL" id="OMO56452.1"/>
    </source>
</evidence>
<feature type="region of interest" description="Disordered" evidence="1">
    <location>
        <begin position="1"/>
        <end position="25"/>
    </location>
</feature>
<protein>
    <submittedName>
        <fullName evidence="2">Uncharacterized protein</fullName>
    </submittedName>
</protein>
<proteinExistence type="predicted"/>
<dbReference type="Proteomes" id="UP000188268">
    <property type="component" value="Unassembled WGS sequence"/>
</dbReference>
<evidence type="ECO:0000256" key="1">
    <source>
        <dbReference type="SAM" id="MobiDB-lite"/>
    </source>
</evidence>
<dbReference type="EMBL" id="AWWV01014496">
    <property type="protein sequence ID" value="OMO56452.1"/>
    <property type="molecule type" value="Genomic_DNA"/>
</dbReference>
<evidence type="ECO:0000313" key="3">
    <source>
        <dbReference type="Proteomes" id="UP000188268"/>
    </source>
</evidence>